<gene>
    <name evidence="2" type="ORF">LBCZ_2444</name>
</gene>
<reference evidence="2 3" key="1">
    <citation type="journal article" date="2013" name="PLoS ONE">
        <title>Genomic Adaptation of the Lactobacillus casei Group.</title>
        <authorList>
            <person name="Toh H."/>
            <person name="Oshima K."/>
            <person name="Nakano A."/>
            <person name="Takahata M."/>
            <person name="Murakami M."/>
            <person name="Takaki T."/>
            <person name="Nishiyama H."/>
            <person name="Igimi S."/>
            <person name="Hattori M."/>
            <person name="Morita H."/>
        </authorList>
    </citation>
    <scope>NUCLEOTIDE SEQUENCE [LARGE SCALE GENOMIC DNA]</scope>
    <source>
        <strain evidence="2 3">ATCC 393</strain>
    </source>
</reference>
<dbReference type="RefSeq" id="WP_025013461.1">
    <property type="nucleotide sequence ID" value="NZ_AP012544.1"/>
</dbReference>
<evidence type="ECO:0000313" key="2">
    <source>
        <dbReference type="EMBL" id="BAN75612.1"/>
    </source>
</evidence>
<feature type="transmembrane region" description="Helical" evidence="1">
    <location>
        <begin position="242"/>
        <end position="274"/>
    </location>
</feature>
<accession>A0AAD1AQK0</accession>
<evidence type="ECO:0000313" key="3">
    <source>
        <dbReference type="Proteomes" id="UP000015560"/>
    </source>
</evidence>
<evidence type="ECO:0000256" key="1">
    <source>
        <dbReference type="SAM" id="Phobius"/>
    </source>
</evidence>
<dbReference type="EMBL" id="AP012544">
    <property type="protein sequence ID" value="BAN75612.1"/>
    <property type="molecule type" value="Genomic_DNA"/>
</dbReference>
<keyword evidence="1" id="KW-1133">Transmembrane helix</keyword>
<feature type="transmembrane region" description="Helical" evidence="1">
    <location>
        <begin position="553"/>
        <end position="579"/>
    </location>
</feature>
<feature type="transmembrane region" description="Helical" evidence="1">
    <location>
        <begin position="208"/>
        <end position="230"/>
    </location>
</feature>
<dbReference type="AlphaFoldDB" id="A0AAD1AQK0"/>
<proteinExistence type="predicted"/>
<sequence length="661" mass="74855">MLRVIKSLLFAMTTVVVALLFLETIKAYDNNTIPNTTSAISVESWDGKRSKNSVFELLKKKATEKDLVLIKARLNTINEHQNKIVYDFNPKNKRQYSIKKGMNVGLLNQRSLQLEDVNGMYYTDAKGKQLKTLATAFSDAGLPAHIYSPSLINASVADMVSANFLLVAIGIISMMFIIMLLEKIYRFKSYAIMEVNGMTKSRIIKHDWWAGLPVFVSSEAAAVIIIFAVGASSLTFLGLKLFALYILILLLILVSGFFVLDVLSYATLWLIDIYTSIKGSRQSRSFMIFGYMIKISLVILVSINGVSLYNNFLRYSQDSKTMNHWITRHSGYTVQFGQINETNDNQMNFISRKSHQMIDDDSNVIISRNFQEFHPNVRDDEPMSGNVMFVNGTYLKYNPILAYDGTQISYSAPQQGRLMVLIPSNRVDQTNNFLKKLNKLIVFQRRLPNSFDVPRVTEFTVVKTKNNQSLFNYTVGKAIEDSVSRNAIVVIIDKKVFSDNFYWATMTQGMVQFSELKPLKSDIKKLGLESNITGITNAKTRLSDFNTFMVRQIFILVAITSLSLLQLLFAVSFMSVTFLKDQRQRMAIRKVFGLSNQSILMRFMVLNGLLDALLIVGVLTVKSAINILPYGFFYLMFEILIILFTASRAESGLVDTLNHGN</sequence>
<protein>
    <submittedName>
        <fullName evidence="2">ABC transporter permease component</fullName>
    </submittedName>
</protein>
<dbReference type="Proteomes" id="UP000015560">
    <property type="component" value="Chromosome"/>
</dbReference>
<feature type="transmembrane region" description="Helical" evidence="1">
    <location>
        <begin position="160"/>
        <end position="181"/>
    </location>
</feature>
<feature type="transmembrane region" description="Helical" evidence="1">
    <location>
        <begin position="599"/>
        <end position="621"/>
    </location>
</feature>
<keyword evidence="1" id="KW-0812">Transmembrane</keyword>
<dbReference type="GeneID" id="45549718"/>
<organism evidence="2 3">
    <name type="scientific">Lacticaseibacillus casei DSM 20011 = JCM 1134 = ATCC 393</name>
    <dbReference type="NCBI Taxonomy" id="1423732"/>
    <lineage>
        <taxon>Bacteria</taxon>
        <taxon>Bacillati</taxon>
        <taxon>Bacillota</taxon>
        <taxon>Bacilli</taxon>
        <taxon>Lactobacillales</taxon>
        <taxon>Lactobacillaceae</taxon>
        <taxon>Lacticaseibacillus</taxon>
    </lineage>
</organism>
<feature type="transmembrane region" description="Helical" evidence="1">
    <location>
        <begin position="627"/>
        <end position="646"/>
    </location>
</feature>
<name>A0AAD1AQK0_LACCA</name>
<feature type="transmembrane region" description="Helical" evidence="1">
    <location>
        <begin position="286"/>
        <end position="309"/>
    </location>
</feature>
<keyword evidence="1" id="KW-0472">Membrane</keyword>